<protein>
    <recommendedName>
        <fullName evidence="2">Ribosome-binding factor A</fullName>
    </recommendedName>
</protein>
<comment type="subcellular location">
    <subcellularLocation>
        <location evidence="2">Cytoplasm</location>
    </subcellularLocation>
</comment>
<dbReference type="EMBL" id="JAGZMU010000001">
    <property type="protein sequence ID" value="MBS4892670.1"/>
    <property type="molecule type" value="Genomic_DNA"/>
</dbReference>
<dbReference type="HAMAP" id="MF_00003">
    <property type="entry name" value="RbfA"/>
    <property type="match status" value="1"/>
</dbReference>
<dbReference type="InterPro" id="IPR015946">
    <property type="entry name" value="KH_dom-like_a/b"/>
</dbReference>
<name>A0A100YND4_VEIPA</name>
<evidence type="ECO:0000256" key="1">
    <source>
        <dbReference type="ARBA" id="ARBA00022517"/>
    </source>
</evidence>
<dbReference type="InterPro" id="IPR000238">
    <property type="entry name" value="RbfA"/>
</dbReference>
<gene>
    <name evidence="2 3" type="primary">rbfA</name>
    <name evidence="3" type="ORF">KHZ90_02695</name>
    <name evidence="4" type="ORF">RDV51_05415</name>
</gene>
<comment type="subunit">
    <text evidence="2">Monomer. Binds 30S ribosomal subunits, but not 50S ribosomal subunits or 70S ribosomes.</text>
</comment>
<keyword evidence="1 2" id="KW-0690">Ribosome biogenesis</keyword>
<keyword evidence="2" id="KW-0963">Cytoplasm</keyword>
<dbReference type="SUPFAM" id="SSF89919">
    <property type="entry name" value="Ribosome-binding factor A, RbfA"/>
    <property type="match status" value="1"/>
</dbReference>
<evidence type="ECO:0000313" key="5">
    <source>
        <dbReference type="Proteomes" id="UP000778864"/>
    </source>
</evidence>
<reference evidence="3" key="1">
    <citation type="submission" date="2021-02" db="EMBL/GenBank/DDBJ databases">
        <title>Infant gut strain persistence is associated with maternal origin, phylogeny, and functional potential including surface adhesion and iron acquisition.</title>
        <authorList>
            <person name="Lou Y.C."/>
        </authorList>
    </citation>
    <scope>NUCLEOTIDE SEQUENCE</scope>
    <source>
        <strain evidence="3">L3_108_031G1_dasL3_108_031G1_concoct_20</strain>
    </source>
</reference>
<accession>A0A100YND4</accession>
<dbReference type="STRING" id="29466.GCA_002005185_01424"/>
<dbReference type="Proteomes" id="UP001228955">
    <property type="component" value="Chromosome"/>
</dbReference>
<dbReference type="NCBIfam" id="TIGR00082">
    <property type="entry name" value="rbfA"/>
    <property type="match status" value="1"/>
</dbReference>
<evidence type="ECO:0000313" key="4">
    <source>
        <dbReference type="EMBL" id="WMS18886.1"/>
    </source>
</evidence>
<dbReference type="PANTHER" id="PTHR33515">
    <property type="entry name" value="RIBOSOME-BINDING FACTOR A, CHLOROPLASTIC-RELATED"/>
    <property type="match status" value="1"/>
</dbReference>
<dbReference type="PANTHER" id="PTHR33515:SF1">
    <property type="entry name" value="RIBOSOME-BINDING FACTOR A, CHLOROPLASTIC-RELATED"/>
    <property type="match status" value="1"/>
</dbReference>
<dbReference type="Proteomes" id="UP000778864">
    <property type="component" value="Unassembled WGS sequence"/>
</dbReference>
<dbReference type="Pfam" id="PF02033">
    <property type="entry name" value="RBFA"/>
    <property type="match status" value="1"/>
</dbReference>
<comment type="similarity">
    <text evidence="2">Belongs to the RbfA family.</text>
</comment>
<dbReference type="GO" id="GO:0030490">
    <property type="term" value="P:maturation of SSU-rRNA"/>
    <property type="evidence" value="ECO:0007669"/>
    <property type="project" value="UniProtKB-UniRule"/>
</dbReference>
<dbReference type="AlphaFoldDB" id="A0A100YND4"/>
<comment type="function">
    <text evidence="2">One of several proteins that assist in the late maturation steps of the functional core of the 30S ribosomal subunit. Associates with free 30S ribosomal subunits (but not with 30S subunits that are part of 70S ribosomes or polysomes). Required for efficient processing of 16S rRNA. May interact with the 5'-terminal helix region of 16S rRNA.</text>
</comment>
<sequence>MSDVRVRKLQEFIKQEVSQMLMRGLKDPRIGFTTITDVHVTGDLREATIYVSLFGSDKEKEDTLIALKHAAGHIRTELGKVLKLRHIPSITFDKDTSLDYSMHIESLLNEIKKDEEIN</sequence>
<dbReference type="GO" id="GO:0005829">
    <property type="term" value="C:cytosol"/>
    <property type="evidence" value="ECO:0007669"/>
    <property type="project" value="TreeGrafter"/>
</dbReference>
<proteinExistence type="inferred from homology"/>
<dbReference type="RefSeq" id="WP_004693011.1">
    <property type="nucleotide sequence ID" value="NZ_AP031417.1"/>
</dbReference>
<dbReference type="InterPro" id="IPR020053">
    <property type="entry name" value="Ribosome-bd_factorA_CS"/>
</dbReference>
<dbReference type="InterPro" id="IPR023799">
    <property type="entry name" value="RbfA_dom_sf"/>
</dbReference>
<evidence type="ECO:0000313" key="3">
    <source>
        <dbReference type="EMBL" id="MBS4892670.1"/>
    </source>
</evidence>
<dbReference type="Gene3D" id="3.30.300.20">
    <property type="match status" value="1"/>
</dbReference>
<dbReference type="GO" id="GO:0043024">
    <property type="term" value="F:ribosomal small subunit binding"/>
    <property type="evidence" value="ECO:0007669"/>
    <property type="project" value="TreeGrafter"/>
</dbReference>
<dbReference type="EMBL" id="CP133463">
    <property type="protein sequence ID" value="WMS18886.1"/>
    <property type="molecule type" value="Genomic_DNA"/>
</dbReference>
<organism evidence="3 5">
    <name type="scientific">Veillonella parvula</name>
    <name type="common">Staphylococcus parvulus</name>
    <dbReference type="NCBI Taxonomy" id="29466"/>
    <lineage>
        <taxon>Bacteria</taxon>
        <taxon>Bacillati</taxon>
        <taxon>Bacillota</taxon>
        <taxon>Negativicutes</taxon>
        <taxon>Veillonellales</taxon>
        <taxon>Veillonellaceae</taxon>
        <taxon>Veillonella</taxon>
    </lineage>
</organism>
<dbReference type="PROSITE" id="PS01319">
    <property type="entry name" value="RBFA"/>
    <property type="match status" value="1"/>
</dbReference>
<reference evidence="4" key="2">
    <citation type="submission" date="2023-08" db="EMBL/GenBank/DDBJ databases">
        <title>Veillonella_parvula_DSM 2007_complete_genome_hifiasm_Zymo_Research_D6332.</title>
        <authorList>
            <person name="Damerum A."/>
        </authorList>
    </citation>
    <scope>NUCLEOTIDE SEQUENCE</scope>
    <source>
        <strain evidence="4">DSM 2007</strain>
    </source>
</reference>
<evidence type="ECO:0000256" key="2">
    <source>
        <dbReference type="HAMAP-Rule" id="MF_00003"/>
    </source>
</evidence>